<organism evidence="3 4">
    <name type="scientific">Photobacterium carnosum</name>
    <dbReference type="NCBI Taxonomy" id="2023717"/>
    <lineage>
        <taxon>Bacteria</taxon>
        <taxon>Pseudomonadati</taxon>
        <taxon>Pseudomonadota</taxon>
        <taxon>Gammaproteobacteria</taxon>
        <taxon>Vibrionales</taxon>
        <taxon>Vibrionaceae</taxon>
        <taxon>Photobacterium</taxon>
    </lineage>
</organism>
<dbReference type="RefSeq" id="WP_065208694.1">
    <property type="nucleotide sequence ID" value="NZ_JABJXE010000011.1"/>
</dbReference>
<keyword evidence="1" id="KW-0472">Membrane</keyword>
<sequence>MMRKLTILSKKLLLKVICAFMIFGSSIQPTFANCNQDVIIDVDFYRQISVSEIRKYGYVKTGPNDYIDQQQKLAVQRCENEESEWRKVGGDFKTLVSLICLLFICMLPFLRVNKSLLNK</sequence>
<name>A0A2N4UM44_9GAMM</name>
<evidence type="ECO:0000256" key="1">
    <source>
        <dbReference type="SAM" id="Phobius"/>
    </source>
</evidence>
<gene>
    <name evidence="3" type="ORF">CIK00_20305</name>
</gene>
<keyword evidence="1" id="KW-0812">Transmembrane</keyword>
<dbReference type="AlphaFoldDB" id="A0A2N4UM44"/>
<proteinExistence type="predicted"/>
<keyword evidence="4" id="KW-1185">Reference proteome</keyword>
<comment type="caution">
    <text evidence="3">The sequence shown here is derived from an EMBL/GenBank/DDBJ whole genome shotgun (WGS) entry which is preliminary data.</text>
</comment>
<evidence type="ECO:0000313" key="3">
    <source>
        <dbReference type="EMBL" id="PLC56085.1"/>
    </source>
</evidence>
<feature type="chain" id="PRO_5014658978" evidence="2">
    <location>
        <begin position="33"/>
        <end position="119"/>
    </location>
</feature>
<dbReference type="EMBL" id="NPIB01000041">
    <property type="protein sequence ID" value="PLC56085.1"/>
    <property type="molecule type" value="Genomic_DNA"/>
</dbReference>
<evidence type="ECO:0000256" key="2">
    <source>
        <dbReference type="SAM" id="SignalP"/>
    </source>
</evidence>
<reference evidence="3 4" key="1">
    <citation type="journal article" date="2018" name="Syst. Appl. Microbiol.">
        <title>Photobacterium carnosum sp. nov., isolated from spoiled modified atmosphere packaged poultry meat.</title>
        <authorList>
            <person name="Hilgarth M."/>
            <person name="Fuertes S."/>
            <person name="Ehrmann M."/>
            <person name="Vogel R.F."/>
        </authorList>
    </citation>
    <scope>NUCLEOTIDE SEQUENCE [LARGE SCALE GENOMIC DNA]</scope>
    <source>
        <strain evidence="3 4">TMW 2.2021</strain>
    </source>
</reference>
<keyword evidence="1" id="KW-1133">Transmembrane helix</keyword>
<protein>
    <submittedName>
        <fullName evidence="3">Uncharacterized protein</fullName>
    </submittedName>
</protein>
<evidence type="ECO:0000313" key="4">
    <source>
        <dbReference type="Proteomes" id="UP000234420"/>
    </source>
</evidence>
<dbReference type="Proteomes" id="UP000234420">
    <property type="component" value="Unassembled WGS sequence"/>
</dbReference>
<feature type="transmembrane region" description="Helical" evidence="1">
    <location>
        <begin position="92"/>
        <end position="110"/>
    </location>
</feature>
<keyword evidence="2" id="KW-0732">Signal</keyword>
<accession>A0A2N4UM44</accession>
<feature type="signal peptide" evidence="2">
    <location>
        <begin position="1"/>
        <end position="32"/>
    </location>
</feature>